<keyword evidence="6" id="KW-1185">Reference proteome</keyword>
<evidence type="ECO:0000256" key="1">
    <source>
        <dbReference type="ARBA" id="ARBA00005537"/>
    </source>
</evidence>
<dbReference type="AlphaFoldDB" id="A0A3P7LJS2"/>
<evidence type="ECO:0000313" key="6">
    <source>
        <dbReference type="Proteomes" id="UP000271098"/>
    </source>
</evidence>
<dbReference type="PANTHER" id="PTHR12186">
    <property type="entry name" value="SIKE FAMILY MEMBER"/>
    <property type="match status" value="1"/>
</dbReference>
<name>A0A3P7LJS2_9BILA</name>
<keyword evidence="2 3" id="KW-0175">Coiled coil</keyword>
<accession>A0A3P7LJS2</accession>
<organism evidence="5 6">
    <name type="scientific">Gongylonema pulchrum</name>
    <dbReference type="NCBI Taxonomy" id="637853"/>
    <lineage>
        <taxon>Eukaryota</taxon>
        <taxon>Metazoa</taxon>
        <taxon>Ecdysozoa</taxon>
        <taxon>Nematoda</taxon>
        <taxon>Chromadorea</taxon>
        <taxon>Rhabditida</taxon>
        <taxon>Spirurina</taxon>
        <taxon>Spiruromorpha</taxon>
        <taxon>Spiruroidea</taxon>
        <taxon>Gongylonematidae</taxon>
        <taxon>Gongylonema</taxon>
    </lineage>
</organism>
<sequence length="255" mass="28870">MMSSTSIGQLMSDMRQLVINLQTRERATDIALAKSQVVQEKISGMKEYQEEVANMNDCWRMQGRKVLVAGLQHENRQILQLKQENSELRHILEDCERTLQLVMQKHRYIVTRLTQQLSAIIRSSNKLKNKEYESSVSEKVVELSRLLNDCFRTGESGSNYDQELIAKLATENACLRELLNISAHNEPGLTLEFLRHTTTDRPNSNSDGIIDSNESDAEGEKEQALCKPTPFSIPNIGNCQTSAKFGDAFFVCVSI</sequence>
<evidence type="ECO:0000256" key="3">
    <source>
        <dbReference type="SAM" id="Coils"/>
    </source>
</evidence>
<dbReference type="Proteomes" id="UP000271098">
    <property type="component" value="Unassembled WGS sequence"/>
</dbReference>
<evidence type="ECO:0008006" key="7">
    <source>
        <dbReference type="Google" id="ProtNLM"/>
    </source>
</evidence>
<dbReference type="EMBL" id="UYRT01077885">
    <property type="protein sequence ID" value="VDN17145.1"/>
    <property type="molecule type" value="Genomic_DNA"/>
</dbReference>
<proteinExistence type="inferred from homology"/>
<dbReference type="Pfam" id="PF05769">
    <property type="entry name" value="SIKE"/>
    <property type="match status" value="1"/>
</dbReference>
<dbReference type="OrthoDB" id="21214at2759"/>
<evidence type="ECO:0000256" key="2">
    <source>
        <dbReference type="ARBA" id="ARBA00023054"/>
    </source>
</evidence>
<feature type="coiled-coil region" evidence="3">
    <location>
        <begin position="71"/>
        <end position="98"/>
    </location>
</feature>
<gene>
    <name evidence="5" type="ORF">GPUH_LOCUS10218</name>
</gene>
<dbReference type="PANTHER" id="PTHR12186:SF2">
    <property type="entry name" value="FGFR1 ONCOGENE PARTNER 2 HOMOLOG"/>
    <property type="match status" value="1"/>
</dbReference>
<evidence type="ECO:0000313" key="5">
    <source>
        <dbReference type="EMBL" id="VDN17145.1"/>
    </source>
</evidence>
<evidence type="ECO:0000256" key="4">
    <source>
        <dbReference type="SAM" id="MobiDB-lite"/>
    </source>
</evidence>
<dbReference type="InterPro" id="IPR008555">
    <property type="entry name" value="SIKE"/>
</dbReference>
<reference evidence="5 6" key="1">
    <citation type="submission" date="2018-11" db="EMBL/GenBank/DDBJ databases">
        <authorList>
            <consortium name="Pathogen Informatics"/>
        </authorList>
    </citation>
    <scope>NUCLEOTIDE SEQUENCE [LARGE SCALE GENOMIC DNA]</scope>
</reference>
<feature type="region of interest" description="Disordered" evidence="4">
    <location>
        <begin position="198"/>
        <end position="222"/>
    </location>
</feature>
<protein>
    <recommendedName>
        <fullName evidence="7">FGFR1 oncogene partner 2 homolog</fullName>
    </recommendedName>
</protein>
<comment type="similarity">
    <text evidence="1">Belongs to the SIKE family.</text>
</comment>